<dbReference type="EMBL" id="JAQQLF010000015">
    <property type="protein sequence ID" value="MDC7718015.1"/>
    <property type="molecule type" value="Genomic_DNA"/>
</dbReference>
<feature type="signal peptide" evidence="2">
    <location>
        <begin position="1"/>
        <end position="20"/>
    </location>
</feature>
<feature type="domain" description="Solute-binding protein family 3/N-terminal" evidence="3">
    <location>
        <begin position="29"/>
        <end position="120"/>
    </location>
</feature>
<evidence type="ECO:0000256" key="1">
    <source>
        <dbReference type="ARBA" id="ARBA00022729"/>
    </source>
</evidence>
<dbReference type="InterPro" id="IPR001638">
    <property type="entry name" value="Solute-binding_3/MltF_N"/>
</dbReference>
<dbReference type="Pfam" id="PF00497">
    <property type="entry name" value="SBP_bac_3"/>
    <property type="match status" value="1"/>
</dbReference>
<dbReference type="PANTHER" id="PTHR35936">
    <property type="entry name" value="MEMBRANE-BOUND LYTIC MUREIN TRANSGLYCOSYLASE F"/>
    <property type="match status" value="1"/>
</dbReference>
<keyword evidence="1 2" id="KW-0732">Signal</keyword>
<name>A0ABT5IZK4_9NEIS</name>
<proteinExistence type="predicted"/>
<dbReference type="Proteomes" id="UP001219956">
    <property type="component" value="Unassembled WGS sequence"/>
</dbReference>
<gene>
    <name evidence="4" type="ORF">PQU95_12420</name>
</gene>
<organism evidence="4 5">
    <name type="scientific">Vogesella aquatica</name>
    <dbReference type="NCBI Taxonomy" id="2984206"/>
    <lineage>
        <taxon>Bacteria</taxon>
        <taxon>Pseudomonadati</taxon>
        <taxon>Pseudomonadota</taxon>
        <taxon>Betaproteobacteria</taxon>
        <taxon>Neisseriales</taxon>
        <taxon>Chromobacteriaceae</taxon>
        <taxon>Vogesella</taxon>
    </lineage>
</organism>
<evidence type="ECO:0000313" key="4">
    <source>
        <dbReference type="EMBL" id="MDC7718015.1"/>
    </source>
</evidence>
<comment type="caution">
    <text evidence="4">The sequence shown here is derived from an EMBL/GenBank/DDBJ whole genome shotgun (WGS) entry which is preliminary data.</text>
</comment>
<reference evidence="4 5" key="1">
    <citation type="submission" date="2023-01" db="EMBL/GenBank/DDBJ databases">
        <title>Novel species of the genus Vogesella isolated from rivers.</title>
        <authorList>
            <person name="Lu H."/>
        </authorList>
    </citation>
    <scope>NUCLEOTIDE SEQUENCE [LARGE SCALE GENOMIC DNA]</scope>
    <source>
        <strain evidence="4 5">DC21W</strain>
    </source>
</reference>
<sequence>MSCVRVALLFVLLQWPALRAEPVATACGHHDYAPWNWQQGGRIVGTCADIVQRAFASAGVTVRFDYVGPWPRCQALVAAGRVDINICAFRNAEREAYSQFIPLAMGNNEVAAFVRRDAGWALQSWDDLKGRRVGLVNGVSMGGELDQFLQQHTTIDRTNDFSASLRKLALGRVDVVPFGREAGKLAVAHLGLGEQLRDLPTPLLHGQLYISVSKQSHWLLPYLPAVQHYLAAPSYPRQLQDSLSWQHRYYLQANPPPSAPRP</sequence>
<dbReference type="PANTHER" id="PTHR35936:SF6">
    <property type="entry name" value="AMINO ACID ABC TRANSPORTER SUBSTRATE-BINDING PAAT FAMILY PROTEIN"/>
    <property type="match status" value="1"/>
</dbReference>
<evidence type="ECO:0000256" key="2">
    <source>
        <dbReference type="SAM" id="SignalP"/>
    </source>
</evidence>
<dbReference type="Gene3D" id="3.40.190.10">
    <property type="entry name" value="Periplasmic binding protein-like II"/>
    <property type="match status" value="2"/>
</dbReference>
<feature type="chain" id="PRO_5045997289" evidence="2">
    <location>
        <begin position="21"/>
        <end position="262"/>
    </location>
</feature>
<dbReference type="RefSeq" id="WP_272752318.1">
    <property type="nucleotide sequence ID" value="NZ_JAQQLF010000015.1"/>
</dbReference>
<dbReference type="SUPFAM" id="SSF53850">
    <property type="entry name" value="Periplasmic binding protein-like II"/>
    <property type="match status" value="1"/>
</dbReference>
<accession>A0ABT5IZK4</accession>
<evidence type="ECO:0000259" key="3">
    <source>
        <dbReference type="Pfam" id="PF00497"/>
    </source>
</evidence>
<keyword evidence="5" id="KW-1185">Reference proteome</keyword>
<protein>
    <submittedName>
        <fullName evidence="4">Transporter substrate-binding domain-containing protein</fullName>
    </submittedName>
</protein>
<evidence type="ECO:0000313" key="5">
    <source>
        <dbReference type="Proteomes" id="UP001219956"/>
    </source>
</evidence>